<dbReference type="InterPro" id="IPR008930">
    <property type="entry name" value="Terpenoid_cyclase/PrenylTrfase"/>
</dbReference>
<evidence type="ECO:0000259" key="9">
    <source>
        <dbReference type="Pfam" id="PF03936"/>
    </source>
</evidence>
<dbReference type="InterPro" id="IPR034741">
    <property type="entry name" value="Terpene_cyclase-like_1_C"/>
</dbReference>
<dbReference type="AlphaFoldDB" id="A0AA88DB64"/>
<dbReference type="Pfam" id="PF03936">
    <property type="entry name" value="Terpene_synth_C"/>
    <property type="match status" value="1"/>
</dbReference>
<evidence type="ECO:0000313" key="11">
    <source>
        <dbReference type="Proteomes" id="UP001187192"/>
    </source>
</evidence>
<dbReference type="GO" id="GO:0010333">
    <property type="term" value="F:terpene synthase activity"/>
    <property type="evidence" value="ECO:0007669"/>
    <property type="project" value="InterPro"/>
</dbReference>
<dbReference type="CDD" id="cd00684">
    <property type="entry name" value="Terpene_cyclase_plant_C1"/>
    <property type="match status" value="1"/>
</dbReference>
<feature type="region of interest" description="Disordered" evidence="7">
    <location>
        <begin position="96"/>
        <end position="120"/>
    </location>
</feature>
<keyword evidence="5" id="KW-0460">Magnesium</keyword>
<dbReference type="SUPFAM" id="SSF48239">
    <property type="entry name" value="Terpenoid cyclases/Protein prenyltransferases"/>
    <property type="match status" value="1"/>
</dbReference>
<evidence type="ECO:0000313" key="10">
    <source>
        <dbReference type="EMBL" id="GMN49736.1"/>
    </source>
</evidence>
<comment type="cofactor">
    <cofactor evidence="1">
        <name>Mn(2+)</name>
        <dbReference type="ChEBI" id="CHEBI:29035"/>
    </cofactor>
</comment>
<dbReference type="GO" id="GO:0016102">
    <property type="term" value="P:diterpenoid biosynthetic process"/>
    <property type="evidence" value="ECO:0007669"/>
    <property type="project" value="InterPro"/>
</dbReference>
<dbReference type="InterPro" id="IPR008949">
    <property type="entry name" value="Isoprenoid_synthase_dom_sf"/>
</dbReference>
<name>A0AA88DB64_FICCA</name>
<dbReference type="Gene3D" id="1.10.600.10">
    <property type="entry name" value="Farnesyl Diphosphate Synthase"/>
    <property type="match status" value="1"/>
</dbReference>
<proteinExistence type="predicted"/>
<dbReference type="InterPro" id="IPR050148">
    <property type="entry name" value="Terpene_synthase-like"/>
</dbReference>
<evidence type="ECO:0000256" key="5">
    <source>
        <dbReference type="ARBA" id="ARBA00022842"/>
    </source>
</evidence>
<dbReference type="Proteomes" id="UP001187192">
    <property type="component" value="Unassembled WGS sequence"/>
</dbReference>
<organism evidence="10 11">
    <name type="scientific">Ficus carica</name>
    <name type="common">Common fig</name>
    <dbReference type="NCBI Taxonomy" id="3494"/>
    <lineage>
        <taxon>Eukaryota</taxon>
        <taxon>Viridiplantae</taxon>
        <taxon>Streptophyta</taxon>
        <taxon>Embryophyta</taxon>
        <taxon>Tracheophyta</taxon>
        <taxon>Spermatophyta</taxon>
        <taxon>Magnoliopsida</taxon>
        <taxon>eudicotyledons</taxon>
        <taxon>Gunneridae</taxon>
        <taxon>Pentapetalae</taxon>
        <taxon>rosids</taxon>
        <taxon>fabids</taxon>
        <taxon>Rosales</taxon>
        <taxon>Moraceae</taxon>
        <taxon>Ficeae</taxon>
        <taxon>Ficus</taxon>
    </lineage>
</organism>
<evidence type="ECO:0000256" key="2">
    <source>
        <dbReference type="ARBA" id="ARBA00001946"/>
    </source>
</evidence>
<dbReference type="InterPro" id="IPR044814">
    <property type="entry name" value="Terpene_cyclase_plant_C1"/>
</dbReference>
<keyword evidence="4" id="KW-0479">Metal-binding</keyword>
<keyword evidence="6" id="KW-0456">Lyase</keyword>
<reference evidence="10" key="1">
    <citation type="submission" date="2023-07" db="EMBL/GenBank/DDBJ databases">
        <title>draft genome sequence of fig (Ficus carica).</title>
        <authorList>
            <person name="Takahashi T."/>
            <person name="Nishimura K."/>
        </authorList>
    </citation>
    <scope>NUCLEOTIDE SEQUENCE</scope>
</reference>
<dbReference type="FunFam" id="1.10.600.10:FF:000007">
    <property type="entry name" value="Isoprene synthase, chloroplastic"/>
    <property type="match status" value="1"/>
</dbReference>
<protein>
    <submittedName>
        <fullName evidence="10">Uncharacterized protein</fullName>
    </submittedName>
</protein>
<dbReference type="SFLD" id="SFLDS00005">
    <property type="entry name" value="Isoprenoid_Synthase_Type_I"/>
    <property type="match status" value="1"/>
</dbReference>
<feature type="domain" description="Terpene synthase N-terminal" evidence="8">
    <location>
        <begin position="178"/>
        <end position="336"/>
    </location>
</feature>
<comment type="pathway">
    <text evidence="3">Secondary metabolite biosynthesis; terpenoid biosynthesis.</text>
</comment>
<evidence type="ECO:0000256" key="4">
    <source>
        <dbReference type="ARBA" id="ARBA00022723"/>
    </source>
</evidence>
<dbReference type="Pfam" id="PF01397">
    <property type="entry name" value="Terpene_synth"/>
    <property type="match status" value="1"/>
</dbReference>
<evidence type="ECO:0000259" key="8">
    <source>
        <dbReference type="Pfam" id="PF01397"/>
    </source>
</evidence>
<dbReference type="SFLD" id="SFLDG01019">
    <property type="entry name" value="Terpene_Cyclase_Like_1_C_Termi"/>
    <property type="match status" value="1"/>
</dbReference>
<accession>A0AA88DB64</accession>
<comment type="caution">
    <text evidence="10">The sequence shown here is derived from an EMBL/GenBank/DDBJ whole genome shotgun (WGS) entry which is preliminary data.</text>
</comment>
<comment type="cofactor">
    <cofactor evidence="2">
        <name>Mg(2+)</name>
        <dbReference type="ChEBI" id="CHEBI:18420"/>
    </cofactor>
</comment>
<dbReference type="EMBL" id="BTGU01000032">
    <property type="protein sequence ID" value="GMN49736.1"/>
    <property type="molecule type" value="Genomic_DNA"/>
</dbReference>
<gene>
    <name evidence="10" type="ORF">TIFTF001_018905</name>
</gene>
<dbReference type="GO" id="GO:0000287">
    <property type="term" value="F:magnesium ion binding"/>
    <property type="evidence" value="ECO:0007669"/>
    <property type="project" value="InterPro"/>
</dbReference>
<keyword evidence="11" id="KW-1185">Reference proteome</keyword>
<sequence>MEAPRNDGDIGVVSAAGTPMLKSVRVLMQGERQSFCKARMTIPGNEGFPSIYRGYQPNGWVPRGPRRCAVSSRTQWASPARGQQCLSERGAEGWLSPARAGGTGARPPLAAKGERWSESPKPDLALLPGSRCSEHTTVRAHGLFRREQGRWSAKDPVLGDRPVLNTAEYCRRQYFSDHSYIKQHADKLEEFKNLLIRNSLSNHDSHKRSLAALNLVDAVLRIGVEYHFQEEIEAILQREYLIFSADHDGEDCNTDRDPLYEVALRFRLLRQGGYHVSADVFNKFKDTEGRFNPTTLAEDKEGLMQLFEASQLSTEEELILEEAEDFSRYHLGAWLNRLEPNRARTMILNTLEQPYHKSLVRLTARNVLLSLQGAEEHWMTVLEQVAKTDFGIVQSIHKKEIVKITRWWEEIGLAKKLKFARDQPLKWYLWTVATLADPRLSNQRIELTKPISLVYIIDDIFDVYGKLEELDLFTNAVNKWEITAAEKLPDYMKICFKALNDITNEIAYRVYKTNGWNPIDSLKKAWAKLCNAFLLEAQWFASKELPNEEDYLKNAIVSSGVHVVLVHMFFLLGQGITMETVNLLDQIPGLVSSTAAILRLWDDLGNAKDENQSGHDGSYIECYLKGHQGCSREVARDHVIHMIKKEWKRLNQECLTSKAFPICFRRACLDAARMVPVMYDYDDDHRLPGLEDYIKSLLS</sequence>
<dbReference type="InterPro" id="IPR036965">
    <property type="entry name" value="Terpene_synth_N_sf"/>
</dbReference>
<dbReference type="SUPFAM" id="SSF48576">
    <property type="entry name" value="Terpenoid synthases"/>
    <property type="match status" value="1"/>
</dbReference>
<evidence type="ECO:0000256" key="7">
    <source>
        <dbReference type="SAM" id="MobiDB-lite"/>
    </source>
</evidence>
<dbReference type="PANTHER" id="PTHR31225:SF0">
    <property type="entry name" value="S-(+)-LINALOOL SYNTHASE, CHLOROPLASTIC"/>
    <property type="match status" value="1"/>
</dbReference>
<evidence type="ECO:0000256" key="3">
    <source>
        <dbReference type="ARBA" id="ARBA00004721"/>
    </source>
</evidence>
<dbReference type="InterPro" id="IPR001906">
    <property type="entry name" value="Terpene_synth_N"/>
</dbReference>
<dbReference type="InterPro" id="IPR005630">
    <property type="entry name" value="Terpene_synthase_metal-bd"/>
</dbReference>
<evidence type="ECO:0000256" key="6">
    <source>
        <dbReference type="ARBA" id="ARBA00023239"/>
    </source>
</evidence>
<feature type="domain" description="Terpene synthase metal-binding" evidence="9">
    <location>
        <begin position="410"/>
        <end position="648"/>
    </location>
</feature>
<dbReference type="Gene3D" id="1.50.10.130">
    <property type="entry name" value="Terpene synthase, N-terminal domain"/>
    <property type="match status" value="1"/>
</dbReference>
<dbReference type="PANTHER" id="PTHR31225">
    <property type="entry name" value="OS04G0344100 PROTEIN-RELATED"/>
    <property type="match status" value="1"/>
</dbReference>
<evidence type="ECO:0000256" key="1">
    <source>
        <dbReference type="ARBA" id="ARBA00001936"/>
    </source>
</evidence>